<accession>A0A645ASY1</accession>
<reference evidence="1" key="1">
    <citation type="submission" date="2019-08" db="EMBL/GenBank/DDBJ databases">
        <authorList>
            <person name="Kucharzyk K."/>
            <person name="Murdoch R.W."/>
            <person name="Higgins S."/>
            <person name="Loffler F."/>
        </authorList>
    </citation>
    <scope>NUCLEOTIDE SEQUENCE</scope>
</reference>
<organism evidence="1">
    <name type="scientific">bioreactor metagenome</name>
    <dbReference type="NCBI Taxonomy" id="1076179"/>
    <lineage>
        <taxon>unclassified sequences</taxon>
        <taxon>metagenomes</taxon>
        <taxon>ecological metagenomes</taxon>
    </lineage>
</organism>
<protein>
    <submittedName>
        <fullName evidence="1">Uncharacterized protein</fullName>
    </submittedName>
</protein>
<dbReference type="EMBL" id="VSSQ01015648">
    <property type="protein sequence ID" value="MPM56220.1"/>
    <property type="molecule type" value="Genomic_DNA"/>
</dbReference>
<sequence>MQQILLGFAQIISGEDKPQQMFPFSVVDKHIRALYEDIDLHIRGEGEESGTCTILREAEDTPKAELQLPCQTVGIADLGLGPGEYLLILSHQSPQSFLKGFEEKQGGIATVASHGAYRKSADQLIRLTFEMVW</sequence>
<dbReference type="AlphaFoldDB" id="A0A645ASY1"/>
<proteinExistence type="predicted"/>
<name>A0A645ASY1_9ZZZZ</name>
<comment type="caution">
    <text evidence="1">The sequence shown here is derived from an EMBL/GenBank/DDBJ whole genome shotgun (WGS) entry which is preliminary data.</text>
</comment>
<gene>
    <name evidence="1" type="ORF">SDC9_103022</name>
</gene>
<evidence type="ECO:0000313" key="1">
    <source>
        <dbReference type="EMBL" id="MPM56220.1"/>
    </source>
</evidence>